<evidence type="ECO:0000256" key="9">
    <source>
        <dbReference type="SAM" id="MobiDB-lite"/>
    </source>
</evidence>
<feature type="region of interest" description="Disordered" evidence="9">
    <location>
        <begin position="506"/>
        <end position="525"/>
    </location>
</feature>
<feature type="transmembrane region" description="Helical" evidence="10">
    <location>
        <begin position="64"/>
        <end position="82"/>
    </location>
</feature>
<dbReference type="EMBL" id="CADILN010000008">
    <property type="protein sequence ID" value="CAB4051422.1"/>
    <property type="molecule type" value="Genomic_DNA"/>
</dbReference>
<keyword evidence="8 10" id="KW-0472">Membrane</keyword>
<dbReference type="Gene3D" id="1.20.5.1930">
    <property type="match status" value="1"/>
</dbReference>
<keyword evidence="3" id="KW-0808">Transferase</keyword>
<dbReference type="PANTHER" id="PTHR24421">
    <property type="entry name" value="NITRATE/NITRITE SENSOR PROTEIN NARX-RELATED"/>
    <property type="match status" value="1"/>
</dbReference>
<dbReference type="InterPro" id="IPR005467">
    <property type="entry name" value="His_kinase_dom"/>
</dbReference>
<proteinExistence type="predicted"/>
<dbReference type="InterPro" id="IPR003594">
    <property type="entry name" value="HATPase_dom"/>
</dbReference>
<keyword evidence="5" id="KW-0418">Kinase</keyword>
<evidence type="ECO:0000256" key="7">
    <source>
        <dbReference type="ARBA" id="ARBA00023012"/>
    </source>
</evidence>
<evidence type="ECO:0000256" key="10">
    <source>
        <dbReference type="SAM" id="Phobius"/>
    </source>
</evidence>
<dbReference type="AlphaFoldDB" id="A0A6J5KDM4"/>
<accession>A0A6J5KDM4</accession>
<evidence type="ECO:0000313" key="13">
    <source>
        <dbReference type="Proteomes" id="UP000494102"/>
    </source>
</evidence>
<dbReference type="Pfam" id="PF07730">
    <property type="entry name" value="HisKA_3"/>
    <property type="match status" value="1"/>
</dbReference>
<protein>
    <recommendedName>
        <fullName evidence="11">Histidine kinase domain-containing protein</fullName>
    </recommendedName>
</protein>
<evidence type="ECO:0000256" key="1">
    <source>
        <dbReference type="ARBA" id="ARBA00004651"/>
    </source>
</evidence>
<keyword evidence="6 10" id="KW-1133">Transmembrane helix</keyword>
<dbReference type="InterPro" id="IPR011712">
    <property type="entry name" value="Sig_transdc_His_kin_sub3_dim/P"/>
</dbReference>
<dbReference type="CDD" id="cd16917">
    <property type="entry name" value="HATPase_UhpB-NarQ-NarX-like"/>
    <property type="match status" value="1"/>
</dbReference>
<evidence type="ECO:0000256" key="2">
    <source>
        <dbReference type="ARBA" id="ARBA00022475"/>
    </source>
</evidence>
<feature type="compositionally biased region" description="Polar residues" evidence="9">
    <location>
        <begin position="508"/>
        <end position="525"/>
    </location>
</feature>
<dbReference type="PANTHER" id="PTHR24421:SF37">
    <property type="entry name" value="SENSOR HISTIDINE KINASE NARS"/>
    <property type="match status" value="1"/>
</dbReference>
<gene>
    <name evidence="12" type="ORF">LMG9964_05101</name>
</gene>
<feature type="domain" description="Histidine kinase" evidence="11">
    <location>
        <begin position="311"/>
        <end position="507"/>
    </location>
</feature>
<evidence type="ECO:0000256" key="6">
    <source>
        <dbReference type="ARBA" id="ARBA00022989"/>
    </source>
</evidence>
<keyword evidence="4 10" id="KW-0812">Transmembrane</keyword>
<keyword evidence="2" id="KW-1003">Cell membrane</keyword>
<name>A0A6J5KDM4_9BURK</name>
<reference evidence="12 13" key="1">
    <citation type="submission" date="2020-04" db="EMBL/GenBank/DDBJ databases">
        <authorList>
            <person name="De Canck E."/>
        </authorList>
    </citation>
    <scope>NUCLEOTIDE SEQUENCE [LARGE SCALE GENOMIC DNA]</scope>
    <source>
        <strain evidence="12 13">LMG 9964</strain>
    </source>
</reference>
<feature type="transmembrane region" description="Helical" evidence="10">
    <location>
        <begin position="239"/>
        <end position="259"/>
    </location>
</feature>
<evidence type="ECO:0000256" key="5">
    <source>
        <dbReference type="ARBA" id="ARBA00022777"/>
    </source>
</evidence>
<dbReference type="GO" id="GO:0000155">
    <property type="term" value="F:phosphorelay sensor kinase activity"/>
    <property type="evidence" value="ECO:0007669"/>
    <property type="project" value="InterPro"/>
</dbReference>
<dbReference type="GO" id="GO:0046983">
    <property type="term" value="F:protein dimerization activity"/>
    <property type="evidence" value="ECO:0007669"/>
    <property type="project" value="InterPro"/>
</dbReference>
<evidence type="ECO:0000256" key="4">
    <source>
        <dbReference type="ARBA" id="ARBA00022692"/>
    </source>
</evidence>
<evidence type="ECO:0000313" key="12">
    <source>
        <dbReference type="EMBL" id="CAB4051422.1"/>
    </source>
</evidence>
<dbReference type="InterPro" id="IPR036890">
    <property type="entry name" value="HATPase_C_sf"/>
</dbReference>
<organism evidence="12 13">
    <name type="scientific">Paraburkholderia phenoliruptrix</name>
    <dbReference type="NCBI Taxonomy" id="252970"/>
    <lineage>
        <taxon>Bacteria</taxon>
        <taxon>Pseudomonadati</taxon>
        <taxon>Pseudomonadota</taxon>
        <taxon>Betaproteobacteria</taxon>
        <taxon>Burkholderiales</taxon>
        <taxon>Burkholderiaceae</taxon>
        <taxon>Paraburkholderia</taxon>
    </lineage>
</organism>
<feature type="region of interest" description="Disordered" evidence="9">
    <location>
        <begin position="1"/>
        <end position="32"/>
    </location>
</feature>
<evidence type="ECO:0000259" key="11">
    <source>
        <dbReference type="PROSITE" id="PS50109"/>
    </source>
</evidence>
<dbReference type="InterPro" id="IPR050482">
    <property type="entry name" value="Sensor_HK_TwoCompSys"/>
</dbReference>
<dbReference type="SMART" id="SM00387">
    <property type="entry name" value="HATPase_c"/>
    <property type="match status" value="1"/>
</dbReference>
<sequence>MSNVQNAPDWRNDMQHVAGHDAGHEPGHEARHQAQIETGNHAQAEAPSRSAAARLSAWMRTRSWAIAMTVAIVITVGGLVILETARERIAAEYETALEARDVTVQLSALASQLSRLSAQQNEFLLTKRDDAAHAFCATATRIRASEEPLQRFYRGPKADSAELASFTQIRALIDARIGAGAAALQRAAAQPLDLAACGSTSGAQAVDAALVDSTLSLLRDNEERRAQHALAASRADQRISTLCAAGLSALNIVLFILLFRNLGIQIDRQARVQRQLITQQGELDQLVNERTRQLEALGWHLQAVSENEKTQLARELHDELGAILTASKMDVAWANRKLKESAPDIAQKLQRALANLDQGIALKRRIIEDMRPTVLANFGLVTALRTLADEAAQRNNWTLNLRLPADDIQLDEQTEIALFRVAQEALTNAAKYARASQVSIGLQIGTGEVTLDIADNGVGIMPADLKRTHTHGLLGMRQRVAAHGGRFDIRRGVPKGTDIHVVMPRASAASQPGSDASSAPANTHL</sequence>
<feature type="compositionally biased region" description="Basic and acidic residues" evidence="9">
    <location>
        <begin position="10"/>
        <end position="32"/>
    </location>
</feature>
<dbReference type="Proteomes" id="UP000494102">
    <property type="component" value="Unassembled WGS sequence"/>
</dbReference>
<evidence type="ECO:0000256" key="3">
    <source>
        <dbReference type="ARBA" id="ARBA00022679"/>
    </source>
</evidence>
<dbReference type="Pfam" id="PF02518">
    <property type="entry name" value="HATPase_c"/>
    <property type="match status" value="1"/>
</dbReference>
<dbReference type="Gene3D" id="3.30.565.10">
    <property type="entry name" value="Histidine kinase-like ATPase, C-terminal domain"/>
    <property type="match status" value="1"/>
</dbReference>
<dbReference type="PROSITE" id="PS50109">
    <property type="entry name" value="HIS_KIN"/>
    <property type="match status" value="1"/>
</dbReference>
<comment type="subcellular location">
    <subcellularLocation>
        <location evidence="1">Cell membrane</location>
        <topology evidence="1">Multi-pass membrane protein</topology>
    </subcellularLocation>
</comment>
<keyword evidence="7" id="KW-0902">Two-component regulatory system</keyword>
<dbReference type="SUPFAM" id="SSF55874">
    <property type="entry name" value="ATPase domain of HSP90 chaperone/DNA topoisomerase II/histidine kinase"/>
    <property type="match status" value="1"/>
</dbReference>
<dbReference type="GO" id="GO:0005886">
    <property type="term" value="C:plasma membrane"/>
    <property type="evidence" value="ECO:0007669"/>
    <property type="project" value="UniProtKB-SubCell"/>
</dbReference>
<evidence type="ECO:0000256" key="8">
    <source>
        <dbReference type="ARBA" id="ARBA00023136"/>
    </source>
</evidence>